<comment type="caution">
    <text evidence="2">The sequence shown here is derived from an EMBL/GenBank/DDBJ whole genome shotgun (WGS) entry which is preliminary data.</text>
</comment>
<reference evidence="2" key="1">
    <citation type="submission" date="2021-02" db="EMBL/GenBank/DDBJ databases">
        <authorList>
            <person name="Palmer J.M."/>
        </authorList>
    </citation>
    <scope>NUCLEOTIDE SEQUENCE</scope>
    <source>
        <strain evidence="2">SCRP734</strain>
    </source>
</reference>
<evidence type="ECO:0008006" key="4">
    <source>
        <dbReference type="Google" id="ProtNLM"/>
    </source>
</evidence>
<evidence type="ECO:0000313" key="2">
    <source>
        <dbReference type="EMBL" id="KAG7384909.1"/>
    </source>
</evidence>
<dbReference type="EMBL" id="JAGDFM010000135">
    <property type="protein sequence ID" value="KAG7384909.1"/>
    <property type="molecule type" value="Genomic_DNA"/>
</dbReference>
<keyword evidence="3" id="KW-1185">Reference proteome</keyword>
<protein>
    <recommendedName>
        <fullName evidence="4">FYVE-type domain-containing protein</fullName>
    </recommendedName>
</protein>
<proteinExistence type="predicted"/>
<sequence length="111" mass="12147">MESTDVKRCCPSEVCDMCHTRTKSRNGATQCAGCMQNTCRHCSLKQSIYQTSARTGKPLTEYFCITCVKKVVDGFPPPRKLTSFSEDIDRNRGGSSISNSGPDASNAPFLV</sequence>
<organism evidence="2 3">
    <name type="scientific">Phytophthora pseudosyringae</name>
    <dbReference type="NCBI Taxonomy" id="221518"/>
    <lineage>
        <taxon>Eukaryota</taxon>
        <taxon>Sar</taxon>
        <taxon>Stramenopiles</taxon>
        <taxon>Oomycota</taxon>
        <taxon>Peronosporomycetes</taxon>
        <taxon>Peronosporales</taxon>
        <taxon>Peronosporaceae</taxon>
        <taxon>Phytophthora</taxon>
    </lineage>
</organism>
<accession>A0A8T1VY41</accession>
<gene>
    <name evidence="2" type="ORF">PHYPSEUDO_002130</name>
</gene>
<evidence type="ECO:0000256" key="1">
    <source>
        <dbReference type="SAM" id="MobiDB-lite"/>
    </source>
</evidence>
<dbReference type="Proteomes" id="UP000694044">
    <property type="component" value="Unassembled WGS sequence"/>
</dbReference>
<evidence type="ECO:0000313" key="3">
    <source>
        <dbReference type="Proteomes" id="UP000694044"/>
    </source>
</evidence>
<name>A0A8T1VY41_9STRA</name>
<feature type="region of interest" description="Disordered" evidence="1">
    <location>
        <begin position="76"/>
        <end position="111"/>
    </location>
</feature>
<dbReference type="AlphaFoldDB" id="A0A8T1VY41"/>